<accession>A0A1A0R055</accession>
<sequence>MTETTAVLIPEFGAPDVLQVGTVQVRPAGAGEVRIAVQAAAINPTDIATRSGLVAAAYAGFTPPYIAGMDAAGTIESVGAGVTRFSPGDPVMAIVMPRRPEGGAHAALIVVPEAAVVPIPDGLSVEQAAMLPMNGLTALEALACLDLSPGETLGITGGAGYLSAFVTVLAKRAGLTVIADARPDDHDTLRTRGVDIVVDRGPKVAQRFSEAAGGGLDAVLDTALIGAELFDALRDGGRLGAVRTFDTPAPRGISVRPIWVRERLLDTAGLMELSALAGDGAFDFLDVTARFRPEQAADAHRSVEAGGLRGRPLIIFE</sequence>
<dbReference type="InterPro" id="IPR020843">
    <property type="entry name" value="ER"/>
</dbReference>
<dbReference type="InterPro" id="IPR036291">
    <property type="entry name" value="NAD(P)-bd_dom_sf"/>
</dbReference>
<protein>
    <submittedName>
        <fullName evidence="4">Oxidoreductase</fullName>
    </submittedName>
</protein>
<evidence type="ECO:0000259" key="3">
    <source>
        <dbReference type="SMART" id="SM00829"/>
    </source>
</evidence>
<organism evidence="4 5">
    <name type="scientific">Mycolicibacterium peregrinum</name>
    <name type="common">Mycobacterium peregrinum</name>
    <dbReference type="NCBI Taxonomy" id="43304"/>
    <lineage>
        <taxon>Bacteria</taxon>
        <taxon>Bacillati</taxon>
        <taxon>Actinomycetota</taxon>
        <taxon>Actinomycetes</taxon>
        <taxon>Mycobacteriales</taxon>
        <taxon>Mycobacteriaceae</taxon>
        <taxon>Mycolicibacterium</taxon>
    </lineage>
</organism>
<dbReference type="SUPFAM" id="SSF51735">
    <property type="entry name" value="NAD(P)-binding Rossmann-fold domains"/>
    <property type="match status" value="1"/>
</dbReference>
<evidence type="ECO:0000313" key="5">
    <source>
        <dbReference type="Proteomes" id="UP000093902"/>
    </source>
</evidence>
<evidence type="ECO:0000256" key="1">
    <source>
        <dbReference type="ARBA" id="ARBA00022857"/>
    </source>
</evidence>
<reference evidence="5" key="1">
    <citation type="submission" date="2016-06" db="EMBL/GenBank/DDBJ databases">
        <authorList>
            <person name="Sutton G."/>
            <person name="Brinkac L."/>
            <person name="Sanka R."/>
            <person name="Adams M."/>
            <person name="Lau E."/>
            <person name="Mehaffy C."/>
            <person name="Tameris M."/>
            <person name="Hatherill M."/>
            <person name="Hanekom W."/>
            <person name="Mahomed H."/>
            <person name="Mcshane H."/>
        </authorList>
    </citation>
    <scope>NUCLEOTIDE SEQUENCE [LARGE SCALE GENOMIC DNA]</scope>
    <source>
        <strain evidence="5">852002-51209_SCH5440388</strain>
    </source>
</reference>
<dbReference type="InterPro" id="IPR013154">
    <property type="entry name" value="ADH-like_N"/>
</dbReference>
<dbReference type="RefSeq" id="WP_064933982.1">
    <property type="nucleotide sequence ID" value="NZ_LZSO01000031.1"/>
</dbReference>
<dbReference type="Pfam" id="PF08240">
    <property type="entry name" value="ADH_N"/>
    <property type="match status" value="1"/>
</dbReference>
<dbReference type="InterPro" id="IPR011032">
    <property type="entry name" value="GroES-like_sf"/>
</dbReference>
<gene>
    <name evidence="4" type="ORF">A5792_25505</name>
</gene>
<proteinExistence type="predicted"/>
<dbReference type="AlphaFoldDB" id="A0A1A0R055"/>
<dbReference type="SUPFAM" id="SSF50129">
    <property type="entry name" value="GroES-like"/>
    <property type="match status" value="1"/>
</dbReference>
<dbReference type="Gene3D" id="3.40.50.720">
    <property type="entry name" value="NAD(P)-binding Rossmann-like Domain"/>
    <property type="match status" value="1"/>
</dbReference>
<feature type="domain" description="Enoyl reductase (ER)" evidence="3">
    <location>
        <begin position="13"/>
        <end position="314"/>
    </location>
</feature>
<dbReference type="PANTHER" id="PTHR48106">
    <property type="entry name" value="QUINONE OXIDOREDUCTASE PIG3-RELATED"/>
    <property type="match status" value="1"/>
</dbReference>
<dbReference type="PANTHER" id="PTHR48106:SF18">
    <property type="entry name" value="QUINONE OXIDOREDUCTASE PIG3"/>
    <property type="match status" value="1"/>
</dbReference>
<dbReference type="Proteomes" id="UP000093902">
    <property type="component" value="Unassembled WGS sequence"/>
</dbReference>
<dbReference type="OrthoDB" id="9787435at2"/>
<dbReference type="SMART" id="SM00829">
    <property type="entry name" value="PKS_ER"/>
    <property type="match status" value="1"/>
</dbReference>
<dbReference type="GO" id="GO:0016651">
    <property type="term" value="F:oxidoreductase activity, acting on NAD(P)H"/>
    <property type="evidence" value="ECO:0007669"/>
    <property type="project" value="TreeGrafter"/>
</dbReference>
<evidence type="ECO:0000256" key="2">
    <source>
        <dbReference type="ARBA" id="ARBA00023002"/>
    </source>
</evidence>
<name>A0A1A0R055_MYCPR</name>
<dbReference type="GO" id="GO:0070402">
    <property type="term" value="F:NADPH binding"/>
    <property type="evidence" value="ECO:0007669"/>
    <property type="project" value="TreeGrafter"/>
</dbReference>
<keyword evidence="1" id="KW-0521">NADP</keyword>
<evidence type="ECO:0000313" key="4">
    <source>
        <dbReference type="EMBL" id="OBB27169.1"/>
    </source>
</evidence>
<dbReference type="CDD" id="cd05289">
    <property type="entry name" value="MDR_like_2"/>
    <property type="match status" value="1"/>
</dbReference>
<dbReference type="Gene3D" id="3.90.180.10">
    <property type="entry name" value="Medium-chain alcohol dehydrogenases, catalytic domain"/>
    <property type="match status" value="1"/>
</dbReference>
<dbReference type="EMBL" id="LZSO01000031">
    <property type="protein sequence ID" value="OBB27169.1"/>
    <property type="molecule type" value="Genomic_DNA"/>
</dbReference>
<comment type="caution">
    <text evidence="4">The sequence shown here is derived from an EMBL/GenBank/DDBJ whole genome shotgun (WGS) entry which is preliminary data.</text>
</comment>
<keyword evidence="2" id="KW-0560">Oxidoreductase</keyword>